<gene>
    <name evidence="4" type="ORF">C273_00430</name>
</gene>
<dbReference type="Gene3D" id="1.10.10.10">
    <property type="entry name" value="Winged helix-like DNA-binding domain superfamily/Winged helix DNA-binding domain"/>
    <property type="match status" value="1"/>
</dbReference>
<organism evidence="4 5">
    <name type="scientific">Staphylococcus massiliensis S46</name>
    <dbReference type="NCBI Taxonomy" id="1229783"/>
    <lineage>
        <taxon>Bacteria</taxon>
        <taxon>Bacillati</taxon>
        <taxon>Bacillota</taxon>
        <taxon>Bacilli</taxon>
        <taxon>Bacillales</taxon>
        <taxon>Staphylococcaceae</taxon>
        <taxon>Staphylococcus</taxon>
    </lineage>
</organism>
<dbReference type="Proteomes" id="UP000009885">
    <property type="component" value="Unassembled WGS sequence"/>
</dbReference>
<dbReference type="PATRIC" id="fig|1229783.3.peg.90"/>
<evidence type="ECO:0000256" key="2">
    <source>
        <dbReference type="ARBA" id="ARBA00024764"/>
    </source>
</evidence>
<evidence type="ECO:0000256" key="3">
    <source>
        <dbReference type="HAMAP-Rule" id="MF_00245"/>
    </source>
</evidence>
<dbReference type="NCBIfam" id="NF001070">
    <property type="entry name" value="PRK00118.1-6"/>
    <property type="match status" value="1"/>
</dbReference>
<dbReference type="STRING" id="1229783.C273_00430"/>
<dbReference type="InterPro" id="IPR013324">
    <property type="entry name" value="RNA_pol_sigma_r3/r4-like"/>
</dbReference>
<dbReference type="eggNOG" id="COG2739">
    <property type="taxonomic scope" value="Bacteria"/>
</dbReference>
<keyword evidence="5" id="KW-1185">Reference proteome</keyword>
<accession>K9AST9</accession>
<dbReference type="InterPro" id="IPR007394">
    <property type="entry name" value="UPF0122"/>
</dbReference>
<comment type="caution">
    <text evidence="4">The sequence shown here is derived from an EMBL/GenBank/DDBJ whole genome shotgun (WGS) entry which is preliminary data.</text>
</comment>
<dbReference type="EMBL" id="AMSQ01000001">
    <property type="protein sequence ID" value="EKU50443.1"/>
    <property type="molecule type" value="Genomic_DNA"/>
</dbReference>
<dbReference type="OrthoDB" id="6392at2"/>
<dbReference type="NCBIfam" id="NF001067">
    <property type="entry name" value="PRK00118.1-2"/>
    <property type="match status" value="1"/>
</dbReference>
<dbReference type="NCBIfam" id="NF045758">
    <property type="entry name" value="YlxM"/>
    <property type="match status" value="1"/>
</dbReference>
<sequence>MTRQDDLVKTVRMNYLFDFYQSLLTNKQRNYLELFYLEDYALSEIAETFDVSRQAVYDNIRRTGDLVEDYERKLGLLEKFEKRQEIFSEMLKATHEPEKIKAYIKELEELE</sequence>
<dbReference type="SUPFAM" id="SSF88659">
    <property type="entry name" value="Sigma3 and sigma4 domains of RNA polymerase sigma factors"/>
    <property type="match status" value="1"/>
</dbReference>
<dbReference type="GO" id="GO:0003677">
    <property type="term" value="F:DNA binding"/>
    <property type="evidence" value="ECO:0007669"/>
    <property type="project" value="UniProtKB-KW"/>
</dbReference>
<name>K9AST9_9STAP</name>
<dbReference type="HAMAP" id="MF_00245">
    <property type="entry name" value="UPF0122"/>
    <property type="match status" value="1"/>
</dbReference>
<dbReference type="InterPro" id="IPR054831">
    <property type="entry name" value="UPF0122_fam_protein"/>
</dbReference>
<dbReference type="AlphaFoldDB" id="K9AST9"/>
<evidence type="ECO:0000313" key="4">
    <source>
        <dbReference type="EMBL" id="EKU50443.1"/>
    </source>
</evidence>
<evidence type="ECO:0000256" key="1">
    <source>
        <dbReference type="ARBA" id="ARBA00008720"/>
    </source>
</evidence>
<dbReference type="PANTHER" id="PTHR40083:SF1">
    <property type="entry name" value="UPF0122 PROTEIN YLXM"/>
    <property type="match status" value="1"/>
</dbReference>
<comment type="similarity">
    <text evidence="1 3">Belongs to the UPF0122 family.</text>
</comment>
<dbReference type="InterPro" id="IPR036388">
    <property type="entry name" value="WH-like_DNA-bd_sf"/>
</dbReference>
<dbReference type="RefSeq" id="WP_009381692.1">
    <property type="nucleotide sequence ID" value="NZ_AMSQ01000001.1"/>
</dbReference>
<evidence type="ECO:0000313" key="5">
    <source>
        <dbReference type="Proteomes" id="UP000009885"/>
    </source>
</evidence>
<reference evidence="4 5" key="1">
    <citation type="journal article" date="2013" name="Genome Announc.">
        <title>Genome Sequence of Staphylococcus massiliensis Strain S46, Isolated from the Surface of Healthy Human Skin.</title>
        <authorList>
            <person name="Srivastav R."/>
            <person name="Singh A."/>
            <person name="Jangir P.K."/>
            <person name="Kumari C."/>
            <person name="Muduli S."/>
            <person name="Sharma R."/>
        </authorList>
    </citation>
    <scope>NUCLEOTIDE SEQUENCE [LARGE SCALE GENOMIC DNA]</scope>
    <source>
        <strain evidence="4 5">S46</strain>
    </source>
</reference>
<proteinExistence type="inferred from homology"/>
<dbReference type="Pfam" id="PF04297">
    <property type="entry name" value="UPF0122"/>
    <property type="match status" value="1"/>
</dbReference>
<keyword evidence="4" id="KW-0238">DNA-binding</keyword>
<comment type="function">
    <text evidence="2 3">Might take part in the signal recognition particle (SRP) pathway. This is inferred from the conservation of its genetic proximity to ftsY/ffh. May be a regulatory protein.</text>
</comment>
<dbReference type="PANTHER" id="PTHR40083">
    <property type="entry name" value="UPF0122 PROTEIN CBO2450/CLC_2298"/>
    <property type="match status" value="1"/>
</dbReference>
<protein>
    <recommendedName>
        <fullName evidence="3">UPF0122 protein C273_00430</fullName>
    </recommendedName>
</protein>